<reference evidence="7 8" key="1">
    <citation type="submission" date="2016-06" db="EMBL/GenBank/DDBJ databases">
        <title>The Draft Genome Sequence and Annotation of the Desert Woodrat Neotoma lepida.</title>
        <authorList>
            <person name="Campbell M."/>
            <person name="Oakeson K.F."/>
            <person name="Yandell M."/>
            <person name="Halpert J.R."/>
            <person name="Dearing D."/>
        </authorList>
    </citation>
    <scope>NUCLEOTIDE SEQUENCE [LARGE SCALE GENOMIC DNA]</scope>
    <source>
        <strain evidence="7">417</strain>
        <tissue evidence="7">Liver</tissue>
    </source>
</reference>
<evidence type="ECO:0000313" key="8">
    <source>
        <dbReference type="Proteomes" id="UP000092124"/>
    </source>
</evidence>
<dbReference type="OrthoDB" id="10012075at2759"/>
<dbReference type="Gene3D" id="2.60.40.10">
    <property type="entry name" value="Immunoglobulins"/>
    <property type="match status" value="1"/>
</dbReference>
<keyword evidence="5" id="KW-0393">Immunoglobulin domain</keyword>
<evidence type="ECO:0000259" key="6">
    <source>
        <dbReference type="PROSITE" id="PS50835"/>
    </source>
</evidence>
<comment type="subcellular location">
    <subcellularLocation>
        <location evidence="1">Membrane</location>
        <topology evidence="1">Single-pass membrane protein</topology>
    </subcellularLocation>
</comment>
<dbReference type="InterPro" id="IPR051036">
    <property type="entry name" value="SIGLEC"/>
</dbReference>
<evidence type="ECO:0000256" key="1">
    <source>
        <dbReference type="ARBA" id="ARBA00004167"/>
    </source>
</evidence>
<keyword evidence="2" id="KW-0812">Transmembrane</keyword>
<dbReference type="PANTHER" id="PTHR12035:SF138">
    <property type="entry name" value="SIALIC ACID-BINDING IG-LIKE LECTIN 9"/>
    <property type="match status" value="1"/>
</dbReference>
<dbReference type="GO" id="GO:0007155">
    <property type="term" value="P:cell adhesion"/>
    <property type="evidence" value="ECO:0007669"/>
    <property type="project" value="TreeGrafter"/>
</dbReference>
<feature type="domain" description="Ig-like" evidence="6">
    <location>
        <begin position="12"/>
        <end position="92"/>
    </location>
</feature>
<dbReference type="PROSITE" id="PS50835">
    <property type="entry name" value="IG_LIKE"/>
    <property type="match status" value="1"/>
</dbReference>
<dbReference type="STRING" id="56216.A0A1A6H801"/>
<dbReference type="InterPro" id="IPR013783">
    <property type="entry name" value="Ig-like_fold"/>
</dbReference>
<dbReference type="SUPFAM" id="SSF48726">
    <property type="entry name" value="Immunoglobulin"/>
    <property type="match status" value="1"/>
</dbReference>
<dbReference type="GO" id="GO:0005886">
    <property type="term" value="C:plasma membrane"/>
    <property type="evidence" value="ECO:0007669"/>
    <property type="project" value="TreeGrafter"/>
</dbReference>
<dbReference type="InterPro" id="IPR036179">
    <property type="entry name" value="Ig-like_dom_sf"/>
</dbReference>
<dbReference type="PANTHER" id="PTHR12035">
    <property type="entry name" value="SIALIC ACID BINDING IMMUNOGLOBULIN-LIKE LECTIN"/>
    <property type="match status" value="1"/>
</dbReference>
<sequence>MTLHVTALTNTPHILIPDTLEAGHPSNLTCSVPWACEPPTFSWTGTSVSLLSTNTTGSSVLTIIPQPWDHGTNLTCQVTLPGTNVTTRMTIRLNMSYAPENLTMTIYKGIGPGKRRHPGWGV</sequence>
<dbReference type="EMBL" id="LZPO01044542">
    <property type="protein sequence ID" value="OBS73975.1"/>
    <property type="molecule type" value="Genomic_DNA"/>
</dbReference>
<proteinExistence type="predicted"/>
<dbReference type="AlphaFoldDB" id="A0A1A6H801"/>
<accession>A0A1A6H801</accession>
<evidence type="ECO:0000256" key="4">
    <source>
        <dbReference type="ARBA" id="ARBA00023136"/>
    </source>
</evidence>
<keyword evidence="3" id="KW-1133">Transmembrane helix</keyword>
<gene>
    <name evidence="7" type="ORF">A6R68_15478</name>
</gene>
<keyword evidence="8" id="KW-1185">Reference proteome</keyword>
<feature type="non-terminal residue" evidence="7">
    <location>
        <position position="122"/>
    </location>
</feature>
<evidence type="ECO:0000256" key="5">
    <source>
        <dbReference type="ARBA" id="ARBA00023319"/>
    </source>
</evidence>
<evidence type="ECO:0000313" key="7">
    <source>
        <dbReference type="EMBL" id="OBS73975.1"/>
    </source>
</evidence>
<organism evidence="7 8">
    <name type="scientific">Neotoma lepida</name>
    <name type="common">Desert woodrat</name>
    <dbReference type="NCBI Taxonomy" id="56216"/>
    <lineage>
        <taxon>Eukaryota</taxon>
        <taxon>Metazoa</taxon>
        <taxon>Chordata</taxon>
        <taxon>Craniata</taxon>
        <taxon>Vertebrata</taxon>
        <taxon>Euteleostomi</taxon>
        <taxon>Mammalia</taxon>
        <taxon>Eutheria</taxon>
        <taxon>Euarchontoglires</taxon>
        <taxon>Glires</taxon>
        <taxon>Rodentia</taxon>
        <taxon>Myomorpha</taxon>
        <taxon>Muroidea</taxon>
        <taxon>Cricetidae</taxon>
        <taxon>Neotominae</taxon>
        <taxon>Neotoma</taxon>
    </lineage>
</organism>
<protein>
    <recommendedName>
        <fullName evidence="6">Ig-like domain-containing protein</fullName>
    </recommendedName>
</protein>
<dbReference type="InterPro" id="IPR007110">
    <property type="entry name" value="Ig-like_dom"/>
</dbReference>
<name>A0A1A6H801_NEOLE</name>
<comment type="caution">
    <text evidence="7">The sequence shown here is derived from an EMBL/GenBank/DDBJ whole genome shotgun (WGS) entry which is preliminary data.</text>
</comment>
<dbReference type="Proteomes" id="UP000092124">
    <property type="component" value="Unassembled WGS sequence"/>
</dbReference>
<keyword evidence="4" id="KW-0472">Membrane</keyword>
<evidence type="ECO:0000256" key="2">
    <source>
        <dbReference type="ARBA" id="ARBA00022692"/>
    </source>
</evidence>
<dbReference type="GO" id="GO:0033691">
    <property type="term" value="F:sialic acid binding"/>
    <property type="evidence" value="ECO:0007669"/>
    <property type="project" value="TreeGrafter"/>
</dbReference>
<dbReference type="Pfam" id="PF13895">
    <property type="entry name" value="Ig_2"/>
    <property type="match status" value="1"/>
</dbReference>
<evidence type="ECO:0000256" key="3">
    <source>
        <dbReference type="ARBA" id="ARBA00022989"/>
    </source>
</evidence>